<dbReference type="InterPro" id="IPR036860">
    <property type="entry name" value="SH2_dom_sf"/>
</dbReference>
<evidence type="ECO:0000313" key="6">
    <source>
        <dbReference type="Proteomes" id="UP000695022"/>
    </source>
</evidence>
<dbReference type="Pfam" id="PF00640">
    <property type="entry name" value="PID"/>
    <property type="match status" value="1"/>
</dbReference>
<dbReference type="InterPro" id="IPR035676">
    <property type="entry name" value="SHC_SH2"/>
</dbReference>
<dbReference type="PANTHER" id="PTHR10337:SF11">
    <property type="entry name" value="DSHC PROTEIN"/>
    <property type="match status" value="1"/>
</dbReference>
<dbReference type="SMART" id="SM00252">
    <property type="entry name" value="SH2"/>
    <property type="match status" value="1"/>
</dbReference>
<dbReference type="Pfam" id="PF00017">
    <property type="entry name" value="SH2"/>
    <property type="match status" value="1"/>
</dbReference>
<dbReference type="GeneID" id="106813702"/>
<feature type="compositionally biased region" description="Pro residues" evidence="3">
    <location>
        <begin position="176"/>
        <end position="185"/>
    </location>
</feature>
<feature type="domain" description="PID" evidence="4">
    <location>
        <begin position="1"/>
        <end position="165"/>
    </location>
</feature>
<dbReference type="SUPFAM" id="SSF50729">
    <property type="entry name" value="PH domain-like"/>
    <property type="match status" value="1"/>
</dbReference>
<dbReference type="InterPro" id="IPR011993">
    <property type="entry name" value="PH-like_dom_sf"/>
</dbReference>
<dbReference type="PROSITE" id="PS50001">
    <property type="entry name" value="SH2"/>
    <property type="match status" value="1"/>
</dbReference>
<dbReference type="Gene3D" id="2.30.29.30">
    <property type="entry name" value="Pleckstrin-homology domain (PH domain)/Phosphotyrosine-binding domain (PTB)"/>
    <property type="match status" value="1"/>
</dbReference>
<keyword evidence="6" id="KW-1185">Reference proteome</keyword>
<protein>
    <submittedName>
        <fullName evidence="7">SHC-transforming protein 2-like</fullName>
    </submittedName>
</protein>
<dbReference type="InterPro" id="IPR051235">
    <property type="entry name" value="CEP152/SHC-Transforming"/>
</dbReference>
<dbReference type="InterPro" id="IPR006019">
    <property type="entry name" value="PID_Shc-like"/>
</dbReference>
<feature type="region of interest" description="Disordered" evidence="3">
    <location>
        <begin position="234"/>
        <end position="259"/>
    </location>
</feature>
<reference evidence="7" key="1">
    <citation type="submission" date="2025-08" db="UniProtKB">
        <authorList>
            <consortium name="RefSeq"/>
        </authorList>
    </citation>
    <scope>IDENTIFICATION</scope>
</reference>
<dbReference type="CDD" id="cd01209">
    <property type="entry name" value="PTB_Shc"/>
    <property type="match status" value="1"/>
</dbReference>
<keyword evidence="1 2" id="KW-0727">SH2 domain</keyword>
<dbReference type="Proteomes" id="UP000695022">
    <property type="component" value="Unplaced"/>
</dbReference>
<gene>
    <name evidence="7" type="primary">LOC106813702</name>
</gene>
<dbReference type="CDD" id="cd09925">
    <property type="entry name" value="SH2_SHC"/>
    <property type="match status" value="1"/>
</dbReference>
<dbReference type="SUPFAM" id="SSF55550">
    <property type="entry name" value="SH2 domain"/>
    <property type="match status" value="1"/>
</dbReference>
<feature type="region of interest" description="Disordered" evidence="3">
    <location>
        <begin position="160"/>
        <end position="195"/>
    </location>
</feature>
<dbReference type="PANTHER" id="PTHR10337">
    <property type="entry name" value="SHC TRANSFORMING PROTEIN"/>
    <property type="match status" value="1"/>
</dbReference>
<dbReference type="PROSITE" id="PS01179">
    <property type="entry name" value="PID"/>
    <property type="match status" value="1"/>
</dbReference>
<evidence type="ECO:0000313" key="7">
    <source>
        <dbReference type="RefSeq" id="XP_014673396.1"/>
    </source>
</evidence>
<dbReference type="InterPro" id="IPR006020">
    <property type="entry name" value="PTB/PI_dom"/>
</dbReference>
<dbReference type="InterPro" id="IPR000980">
    <property type="entry name" value="SH2"/>
</dbReference>
<name>A0ABM1EMH5_PRICU</name>
<dbReference type="Gene3D" id="3.30.505.10">
    <property type="entry name" value="SH2 domain"/>
    <property type="match status" value="1"/>
</dbReference>
<evidence type="ECO:0000256" key="2">
    <source>
        <dbReference type="PROSITE-ProRule" id="PRU00191"/>
    </source>
</evidence>
<evidence type="ECO:0000256" key="1">
    <source>
        <dbReference type="ARBA" id="ARBA00022999"/>
    </source>
</evidence>
<accession>A0ABM1EMH5</accession>
<feature type="domain" description="SH2" evidence="5">
    <location>
        <begin position="267"/>
        <end position="358"/>
    </location>
</feature>
<dbReference type="PRINTS" id="PR00401">
    <property type="entry name" value="SH2DOMAIN"/>
</dbReference>
<proteinExistence type="predicted"/>
<organism evidence="6 7">
    <name type="scientific">Priapulus caudatus</name>
    <name type="common">Priapulid worm</name>
    <dbReference type="NCBI Taxonomy" id="37621"/>
    <lineage>
        <taxon>Eukaryota</taxon>
        <taxon>Metazoa</taxon>
        <taxon>Ecdysozoa</taxon>
        <taxon>Scalidophora</taxon>
        <taxon>Priapulida</taxon>
        <taxon>Priapulimorpha</taxon>
        <taxon>Priapulimorphida</taxon>
        <taxon>Priapulidae</taxon>
        <taxon>Priapulus</taxon>
    </lineage>
</organism>
<dbReference type="PRINTS" id="PR00629">
    <property type="entry name" value="SHCPIDOMAIN"/>
</dbReference>
<dbReference type="RefSeq" id="XP_014673396.1">
    <property type="nucleotide sequence ID" value="XM_014817910.1"/>
</dbReference>
<evidence type="ECO:0000259" key="5">
    <source>
        <dbReference type="PROSITE" id="PS50001"/>
    </source>
</evidence>
<evidence type="ECO:0000259" key="4">
    <source>
        <dbReference type="PROSITE" id="PS01179"/>
    </source>
</evidence>
<sequence>MKSLDFETRTQVAKESITRVCEAARLKTPDKKRKTDKRICKMLGDRPNMQHAGSNINFTVSTDNLSLVIMESGEIIATHQMQGISFASGGDPETLDFVAYVAKDATGRACYVLECGGGLAQDVITTIGQAFELRFKEYLKKAPKPASLVSRAEELLPERPAAWGDDPEYYNDLPGKQPPPLPPLPRSLSQPTRHDDDAAACNHLFTTQVSEAAIPPSRHGAADAFSGAPYTRRACDKQPVLPPEGVPPQPPSRDDSNGCIPLEQEHWFHSTLTRREAEQLVKRDGDFLVRESSQSPGQYVLTGMQGSHVKHLLLVDPEGVVRTKDRVFESVGHLIEYHRQNGLPITSAESSIVLLSPV</sequence>
<feature type="compositionally biased region" description="Pro residues" evidence="3">
    <location>
        <begin position="240"/>
        <end position="251"/>
    </location>
</feature>
<evidence type="ECO:0000256" key="3">
    <source>
        <dbReference type="SAM" id="MobiDB-lite"/>
    </source>
</evidence>
<dbReference type="SMART" id="SM00462">
    <property type="entry name" value="PTB"/>
    <property type="match status" value="1"/>
</dbReference>